<feature type="transmembrane region" description="Helical" evidence="1">
    <location>
        <begin position="149"/>
        <end position="168"/>
    </location>
</feature>
<keyword evidence="1" id="KW-0472">Membrane</keyword>
<keyword evidence="1" id="KW-0812">Transmembrane</keyword>
<evidence type="ECO:0000313" key="3">
    <source>
        <dbReference type="Proteomes" id="UP000631312"/>
    </source>
</evidence>
<feature type="transmembrane region" description="Helical" evidence="1">
    <location>
        <begin position="119"/>
        <end position="137"/>
    </location>
</feature>
<gene>
    <name evidence="2" type="ORF">Alo02nite_61840</name>
</gene>
<feature type="transmembrane region" description="Helical" evidence="1">
    <location>
        <begin position="81"/>
        <end position="99"/>
    </location>
</feature>
<dbReference type="Proteomes" id="UP000631312">
    <property type="component" value="Unassembled WGS sequence"/>
</dbReference>
<evidence type="ECO:0008006" key="4">
    <source>
        <dbReference type="Google" id="ProtNLM"/>
    </source>
</evidence>
<reference evidence="2 3" key="1">
    <citation type="submission" date="2021-01" db="EMBL/GenBank/DDBJ databases">
        <title>Whole genome shotgun sequence of Actinoplanes lobatus NBRC 12513.</title>
        <authorList>
            <person name="Komaki H."/>
            <person name="Tamura T."/>
        </authorList>
    </citation>
    <scope>NUCLEOTIDE SEQUENCE [LARGE SCALE GENOMIC DNA]</scope>
    <source>
        <strain evidence="2 3">NBRC 12513</strain>
    </source>
</reference>
<evidence type="ECO:0000256" key="1">
    <source>
        <dbReference type="SAM" id="Phobius"/>
    </source>
</evidence>
<comment type="caution">
    <text evidence="2">The sequence shown here is derived from an EMBL/GenBank/DDBJ whole genome shotgun (WGS) entry which is preliminary data.</text>
</comment>
<feature type="transmembrane region" description="Helical" evidence="1">
    <location>
        <begin position="6"/>
        <end position="26"/>
    </location>
</feature>
<evidence type="ECO:0000313" key="2">
    <source>
        <dbReference type="EMBL" id="GIE43286.1"/>
    </source>
</evidence>
<dbReference type="EMBL" id="BOMP01000105">
    <property type="protein sequence ID" value="GIE43286.1"/>
    <property type="molecule type" value="Genomic_DNA"/>
</dbReference>
<keyword evidence="3" id="KW-1185">Reference proteome</keyword>
<sequence>MIEPGWWLMALIVAGQILTAPVRRLIGRRRDEAGHLYQAAAELRRRAAARRAGHSGARRADPAAAAARKLRRRARQARSDGVTALCGLIIIWLGAQITVWRAEVNADWDGLPLDTDRVATVLTATLLTGLLWLWWALRRAGDPAARDRALAHTLSLAVAGAVLALMFGPAPETTVLSAAAVALSPIFRRAVELTSAPRVAVPLSDRARELADGSTTSGRTELLDVVAAERVRHQEAIGWHEHIRAATIDGDPRSFVYKQFSADGRRELKPYLKMLSRINRLQPDRRDLAARILLWPVAVVADGDTATGVLYERITAPFLLVGGDLQTGDYLCDEEPDYTGSRRTTVRQRAEIARDVAAAHELLHSLGLAHGDTAWKNFAYGVRGDTGVGLLIDTDGVVAAGDREAPRIHQPLWETPDGLTPAQRDLVRVALLTARLAHPEPDLSAAGPPAKVVPWFTPELRALVERILAAPTQGSIGDLTDALRGAVAVSDRRSPARP</sequence>
<proteinExistence type="predicted"/>
<accession>A0ABQ4AQJ8</accession>
<name>A0ABQ4AQJ8_9ACTN</name>
<protein>
    <recommendedName>
        <fullName evidence="4">Protein kinase domain-containing protein</fullName>
    </recommendedName>
</protein>
<keyword evidence="1" id="KW-1133">Transmembrane helix</keyword>
<organism evidence="2 3">
    <name type="scientific">Actinoplanes lobatus</name>
    <dbReference type="NCBI Taxonomy" id="113568"/>
    <lineage>
        <taxon>Bacteria</taxon>
        <taxon>Bacillati</taxon>
        <taxon>Actinomycetota</taxon>
        <taxon>Actinomycetes</taxon>
        <taxon>Micromonosporales</taxon>
        <taxon>Micromonosporaceae</taxon>
        <taxon>Actinoplanes</taxon>
    </lineage>
</organism>